<dbReference type="RefSeq" id="WP_142510939.1">
    <property type="nucleotide sequence ID" value="NZ_SADV01000038.1"/>
</dbReference>
<organism evidence="2 3">
    <name type="scientific">Lysinibacillus sphaericus</name>
    <name type="common">Bacillus sphaericus</name>
    <dbReference type="NCBI Taxonomy" id="1421"/>
    <lineage>
        <taxon>Bacteria</taxon>
        <taxon>Bacillati</taxon>
        <taxon>Bacillota</taxon>
        <taxon>Bacilli</taxon>
        <taxon>Bacillales</taxon>
        <taxon>Bacillaceae</taxon>
        <taxon>Lysinibacillus</taxon>
    </lineage>
</organism>
<evidence type="ECO:0000259" key="1">
    <source>
        <dbReference type="Pfam" id="PF14470"/>
    </source>
</evidence>
<dbReference type="OrthoDB" id="2085436at2"/>
<gene>
    <name evidence="2" type="ORF">C7Y47_23440</name>
</gene>
<dbReference type="Pfam" id="PF14470">
    <property type="entry name" value="bPH_3"/>
    <property type="match status" value="1"/>
</dbReference>
<dbReference type="EMBL" id="SADV01000038">
    <property type="protein sequence ID" value="TQR27177.1"/>
    <property type="molecule type" value="Genomic_DNA"/>
</dbReference>
<dbReference type="AlphaFoldDB" id="A0A544U7L7"/>
<evidence type="ECO:0000313" key="3">
    <source>
        <dbReference type="Proteomes" id="UP000317944"/>
    </source>
</evidence>
<comment type="caution">
    <text evidence="2">The sequence shown here is derived from an EMBL/GenBank/DDBJ whole genome shotgun (WGS) entry which is preliminary data.</text>
</comment>
<evidence type="ECO:0000313" key="2">
    <source>
        <dbReference type="EMBL" id="TQR27177.1"/>
    </source>
</evidence>
<protein>
    <recommendedName>
        <fullName evidence="1">YokE-like PH domain-containing protein</fullName>
    </recommendedName>
</protein>
<dbReference type="Proteomes" id="UP000317944">
    <property type="component" value="Unassembled WGS sequence"/>
</dbReference>
<proteinExistence type="predicted"/>
<name>A0A544U7L7_LYSSH</name>
<feature type="domain" description="YokE-like PH" evidence="1">
    <location>
        <begin position="71"/>
        <end position="138"/>
    </location>
</feature>
<sequence length="160" mass="18616">MVKALNCPNCAATFDPEENVCEYCGSYIITSEAKQITYDSNEFKLTNKKIFFHEIEMNKNEFPIRSGVANMYYSATKSDGGRLLLTNQRLIFCAHAININPNLYWEVSLDEVDRTELGLNLLITQRIHVFDEEENETIFVVYGGKHWLNELDHALKRMYY</sequence>
<dbReference type="InterPro" id="IPR039519">
    <property type="entry name" value="YokE-like_PH"/>
</dbReference>
<reference evidence="2 3" key="1">
    <citation type="submission" date="2018-03" db="EMBL/GenBank/DDBJ databases">
        <title>Aerobic endospore-forming bacteria genome sequencing and assembly.</title>
        <authorList>
            <person name="Cavalcante D.A."/>
            <person name="Driks A."/>
            <person name="Putonti C."/>
            <person name="De-Souza M.T."/>
        </authorList>
    </citation>
    <scope>NUCLEOTIDE SEQUENCE [LARGE SCALE GENOMIC DNA]</scope>
    <source>
        <strain evidence="2 3">SDF0037</strain>
    </source>
</reference>
<accession>A0A544U7L7</accession>